<name>A0A448WIB8_9PLAT</name>
<dbReference type="AlphaFoldDB" id="A0A448WIB8"/>
<dbReference type="EMBL" id="CAAALY010014539">
    <property type="protein sequence ID" value="VEL12353.1"/>
    <property type="molecule type" value="Genomic_DNA"/>
</dbReference>
<sequence length="203" mass="21479">MAAIVDVGPTSVVQVGTAHVHMVASTDPARIEFVTNRVKTILSDSGISPLRSLSSPFGTRQTRHGQTLAAGNSSALSSKLNPAQLHDLCILRRRPRNLDAEASEATASGCGGGGNEVVYACSVCRLTSPTQGAIRAHVVRVHLALPAHACVYCSATFMAKRDVLTHHEACHPREALVTGLQPADYRDAMSKLLPQVPYFAASS</sequence>
<proteinExistence type="predicted"/>
<dbReference type="SMART" id="SM00355">
    <property type="entry name" value="ZnF_C2H2"/>
    <property type="match status" value="2"/>
</dbReference>
<evidence type="ECO:0000259" key="1">
    <source>
        <dbReference type="PROSITE" id="PS00028"/>
    </source>
</evidence>
<dbReference type="InterPro" id="IPR013087">
    <property type="entry name" value="Znf_C2H2_type"/>
</dbReference>
<reference evidence="2" key="1">
    <citation type="submission" date="2018-11" db="EMBL/GenBank/DDBJ databases">
        <authorList>
            <consortium name="Pathogen Informatics"/>
        </authorList>
    </citation>
    <scope>NUCLEOTIDE SEQUENCE</scope>
</reference>
<accession>A0A448WIB8</accession>
<dbReference type="PROSITE" id="PS00028">
    <property type="entry name" value="ZINC_FINGER_C2H2_1"/>
    <property type="match status" value="1"/>
</dbReference>
<gene>
    <name evidence="2" type="ORF">PXEA_LOCUS5793</name>
</gene>
<dbReference type="Proteomes" id="UP000784294">
    <property type="component" value="Unassembled WGS sequence"/>
</dbReference>
<feature type="domain" description="C2H2-type" evidence="1">
    <location>
        <begin position="150"/>
        <end position="171"/>
    </location>
</feature>
<evidence type="ECO:0000313" key="3">
    <source>
        <dbReference type="Proteomes" id="UP000784294"/>
    </source>
</evidence>
<organism evidence="2 3">
    <name type="scientific">Protopolystoma xenopodis</name>
    <dbReference type="NCBI Taxonomy" id="117903"/>
    <lineage>
        <taxon>Eukaryota</taxon>
        <taxon>Metazoa</taxon>
        <taxon>Spiralia</taxon>
        <taxon>Lophotrochozoa</taxon>
        <taxon>Platyhelminthes</taxon>
        <taxon>Monogenea</taxon>
        <taxon>Polyopisthocotylea</taxon>
        <taxon>Polystomatidea</taxon>
        <taxon>Polystomatidae</taxon>
        <taxon>Protopolystoma</taxon>
    </lineage>
</organism>
<keyword evidence="3" id="KW-1185">Reference proteome</keyword>
<protein>
    <recommendedName>
        <fullName evidence="1">C2H2-type domain-containing protein</fullName>
    </recommendedName>
</protein>
<evidence type="ECO:0000313" key="2">
    <source>
        <dbReference type="EMBL" id="VEL12353.1"/>
    </source>
</evidence>
<comment type="caution">
    <text evidence="2">The sequence shown here is derived from an EMBL/GenBank/DDBJ whole genome shotgun (WGS) entry which is preliminary data.</text>
</comment>
<dbReference type="Gene3D" id="3.30.160.60">
    <property type="entry name" value="Classic Zinc Finger"/>
    <property type="match status" value="1"/>
</dbReference>